<dbReference type="EMBL" id="SIJB01000035">
    <property type="protein sequence ID" value="NBI30652.1"/>
    <property type="molecule type" value="Genomic_DNA"/>
</dbReference>
<dbReference type="OrthoDB" id="154490at2"/>
<evidence type="ECO:0000259" key="1">
    <source>
        <dbReference type="Pfam" id="PF01728"/>
    </source>
</evidence>
<gene>
    <name evidence="2" type="ORF">ERL59_17005</name>
</gene>
<organism evidence="2 3">
    <name type="scientific">Chengkuizengella marina</name>
    <dbReference type="NCBI Taxonomy" id="2507566"/>
    <lineage>
        <taxon>Bacteria</taxon>
        <taxon>Bacillati</taxon>
        <taxon>Bacillota</taxon>
        <taxon>Bacilli</taxon>
        <taxon>Bacillales</taxon>
        <taxon>Paenibacillaceae</taxon>
        <taxon>Chengkuizengella</taxon>
    </lineage>
</organism>
<keyword evidence="3" id="KW-1185">Reference proteome</keyword>
<dbReference type="SUPFAM" id="SSF53335">
    <property type="entry name" value="S-adenosyl-L-methionine-dependent methyltransferases"/>
    <property type="match status" value="1"/>
</dbReference>
<dbReference type="GO" id="GO:0032259">
    <property type="term" value="P:methylation"/>
    <property type="evidence" value="ECO:0007669"/>
    <property type="project" value="UniProtKB-KW"/>
</dbReference>
<reference evidence="2 3" key="1">
    <citation type="submission" date="2019-01" db="EMBL/GenBank/DDBJ databases">
        <title>Chengkuizengella sp. nov., isolated from deep-sea sediment of East Pacific Ocean.</title>
        <authorList>
            <person name="Yang J."/>
            <person name="Lai Q."/>
            <person name="Shao Z."/>
        </authorList>
    </citation>
    <scope>NUCLEOTIDE SEQUENCE [LARGE SCALE GENOMIC DNA]</scope>
    <source>
        <strain evidence="2 3">YPA3-1-1</strain>
    </source>
</reference>
<name>A0A6N9Q729_9BACL</name>
<keyword evidence="2" id="KW-0489">Methyltransferase</keyword>
<protein>
    <submittedName>
        <fullName evidence="2">Methyltransferase domain-containing protein</fullName>
    </submittedName>
</protein>
<evidence type="ECO:0000313" key="2">
    <source>
        <dbReference type="EMBL" id="NBI30652.1"/>
    </source>
</evidence>
<dbReference type="CDD" id="cd02440">
    <property type="entry name" value="AdoMet_MTases"/>
    <property type="match status" value="1"/>
</dbReference>
<sequence>MSIQNNDSGVEIQNTKQIIITIKPEFVDIGLQEFKSADPEGRLIKWFDQGIGLFRLSIGFNELTAYFALQKPIYIQHISPIQTEVQLTQTEEDLQVILKHVNSNSSLLDKNKSFSVQTRFIDSSMERSYKRFEVNKMVSTKIQEMGYTLHIQKPKQIISLAFYESQVYIGISTAEANLSDWSGGQHRFAQEEDQISRAEFKLLEAMDVFDVQLPENSVALDLGAAPGGWTRILLQHDATVYAVDPANLDRSLKKHPRVKHFKETAQVFFTRNESTKFDVVVNDMKMDTVESVELMGRAKRLMKSNSIMILTLKLPKKNMKKRVDQAISKLEKWFEIRGVKQLFHNRSEVTVYMQNKK</sequence>
<dbReference type="Gene3D" id="3.40.50.150">
    <property type="entry name" value="Vaccinia Virus protein VP39"/>
    <property type="match status" value="1"/>
</dbReference>
<dbReference type="AlphaFoldDB" id="A0A6N9Q729"/>
<keyword evidence="2" id="KW-0808">Transferase</keyword>
<dbReference type="Pfam" id="PF01728">
    <property type="entry name" value="FtsJ"/>
    <property type="match status" value="1"/>
</dbReference>
<dbReference type="PANTHER" id="PTHR37524:SF2">
    <property type="entry name" value="RIBOSOMAL RNA METHYLTRANSFERASE FTSJ DOMAIN-CONTAINING PROTEIN"/>
    <property type="match status" value="1"/>
</dbReference>
<dbReference type="Proteomes" id="UP000448943">
    <property type="component" value="Unassembled WGS sequence"/>
</dbReference>
<comment type="caution">
    <text evidence="2">The sequence shown here is derived from an EMBL/GenBank/DDBJ whole genome shotgun (WGS) entry which is preliminary data.</text>
</comment>
<dbReference type="PANTHER" id="PTHR37524">
    <property type="entry name" value="RIBOSOMAL RNA LARGE SUBUNIT METHYLTRANSFERASE M"/>
    <property type="match status" value="1"/>
</dbReference>
<dbReference type="GO" id="GO:0008168">
    <property type="term" value="F:methyltransferase activity"/>
    <property type="evidence" value="ECO:0007669"/>
    <property type="project" value="UniProtKB-KW"/>
</dbReference>
<dbReference type="InterPro" id="IPR002877">
    <property type="entry name" value="RNA_MeTrfase_FtsJ_dom"/>
</dbReference>
<feature type="domain" description="Ribosomal RNA methyltransferase FtsJ" evidence="1">
    <location>
        <begin position="196"/>
        <end position="288"/>
    </location>
</feature>
<evidence type="ECO:0000313" key="3">
    <source>
        <dbReference type="Proteomes" id="UP000448943"/>
    </source>
</evidence>
<accession>A0A6N9Q729</accession>
<dbReference type="RefSeq" id="WP_160647467.1">
    <property type="nucleotide sequence ID" value="NZ_SIJB01000035.1"/>
</dbReference>
<proteinExistence type="predicted"/>
<dbReference type="InterPro" id="IPR029063">
    <property type="entry name" value="SAM-dependent_MTases_sf"/>
</dbReference>